<dbReference type="AlphaFoldDB" id="A0A0R3U618"/>
<dbReference type="WBParaSite" id="MCOS_0000219401-mRNA-1">
    <property type="protein sequence ID" value="MCOS_0000219401-mRNA-1"/>
    <property type="gene ID" value="MCOS_0000219401"/>
</dbReference>
<dbReference type="EMBL" id="UXSR01000338">
    <property type="protein sequence ID" value="VDD76192.1"/>
    <property type="molecule type" value="Genomic_DNA"/>
</dbReference>
<accession>A0A0R3U618</accession>
<protein>
    <submittedName>
        <fullName evidence="1 3">Uncharacterized protein</fullName>
    </submittedName>
</protein>
<evidence type="ECO:0000313" key="3">
    <source>
        <dbReference type="WBParaSite" id="MCOS_0000219401-mRNA-1"/>
    </source>
</evidence>
<keyword evidence="2" id="KW-1185">Reference proteome</keyword>
<name>A0A0R3U618_MESCO</name>
<reference evidence="3" key="1">
    <citation type="submission" date="2017-02" db="UniProtKB">
        <authorList>
            <consortium name="WormBaseParasite"/>
        </authorList>
    </citation>
    <scope>IDENTIFICATION</scope>
</reference>
<evidence type="ECO:0000313" key="2">
    <source>
        <dbReference type="Proteomes" id="UP000267029"/>
    </source>
</evidence>
<organism evidence="3">
    <name type="scientific">Mesocestoides corti</name>
    <name type="common">Flatworm</name>
    <dbReference type="NCBI Taxonomy" id="53468"/>
    <lineage>
        <taxon>Eukaryota</taxon>
        <taxon>Metazoa</taxon>
        <taxon>Spiralia</taxon>
        <taxon>Lophotrochozoa</taxon>
        <taxon>Platyhelminthes</taxon>
        <taxon>Cestoda</taxon>
        <taxon>Eucestoda</taxon>
        <taxon>Cyclophyllidea</taxon>
        <taxon>Mesocestoididae</taxon>
        <taxon>Mesocestoides</taxon>
    </lineage>
</organism>
<reference evidence="1 2" key="2">
    <citation type="submission" date="2018-10" db="EMBL/GenBank/DDBJ databases">
        <authorList>
            <consortium name="Pathogen Informatics"/>
        </authorList>
    </citation>
    <scope>NUCLEOTIDE SEQUENCE [LARGE SCALE GENOMIC DNA]</scope>
</reference>
<dbReference type="Proteomes" id="UP000267029">
    <property type="component" value="Unassembled WGS sequence"/>
</dbReference>
<gene>
    <name evidence="1" type="ORF">MCOS_LOCUS2195</name>
</gene>
<proteinExistence type="predicted"/>
<sequence length="81" mass="8486">MPTSPAQSPSPVVTPEALYRLPSKLYMMPEFSYCVAASNDATLIGSASPQTSATVIGSASPQTSATVIGSFLPELRKRDLP</sequence>
<evidence type="ECO:0000313" key="1">
    <source>
        <dbReference type="EMBL" id="VDD76192.1"/>
    </source>
</evidence>